<keyword evidence="7" id="KW-1185">Reference proteome</keyword>
<evidence type="ECO:0000256" key="1">
    <source>
        <dbReference type="SAM" id="MobiDB-lite"/>
    </source>
</evidence>
<dbReference type="EMBL" id="WNWS01000345">
    <property type="protein sequence ID" value="KAE9970069.1"/>
    <property type="molecule type" value="Genomic_DNA"/>
</dbReference>
<evidence type="ECO:0000313" key="7">
    <source>
        <dbReference type="Proteomes" id="UP000490939"/>
    </source>
</evidence>
<keyword evidence="2" id="KW-1133">Transmembrane helix</keyword>
<name>A0A8H3VSD5_VENIN</name>
<reference evidence="5 7" key="1">
    <citation type="submission" date="2019-07" db="EMBL/GenBank/DDBJ databases">
        <title>Venturia inaequalis Genome Resource.</title>
        <authorList>
            <person name="Lichtner F.J."/>
        </authorList>
    </citation>
    <scope>NUCLEOTIDE SEQUENCE [LARGE SCALE GENOMIC DNA]</scope>
    <source>
        <strain evidence="3 6">120213</strain>
        <strain evidence="4">Bline_iso_100314</strain>
        <strain evidence="5 7">DMI_063113</strain>
    </source>
</reference>
<evidence type="ECO:0000313" key="5">
    <source>
        <dbReference type="EMBL" id="KAE9992707.1"/>
    </source>
</evidence>
<protein>
    <submittedName>
        <fullName evidence="5">Uncharacterized protein</fullName>
    </submittedName>
</protein>
<evidence type="ECO:0000313" key="6">
    <source>
        <dbReference type="Proteomes" id="UP000447873"/>
    </source>
</evidence>
<feature type="compositionally biased region" description="Low complexity" evidence="1">
    <location>
        <begin position="31"/>
        <end position="48"/>
    </location>
</feature>
<feature type="region of interest" description="Disordered" evidence="1">
    <location>
        <begin position="23"/>
        <end position="49"/>
    </location>
</feature>
<evidence type="ECO:0000313" key="3">
    <source>
        <dbReference type="EMBL" id="KAE9970069.1"/>
    </source>
</evidence>
<sequence length="498" mass="56509">MDFPTHKFEALYKGKATRNMGTTDFSTNAKTQMPTTTIPTTSNVTNQTMNPTNNLTIPVELHYLIAEQVAKAIQDKEPHASRSSCCFHHHHTHFHKNGLASLASIAAFHSATAVALRGSARIPVLLMKPDGAAYRPASGFHVIGAAPPGREGCSVWYGRVTSAERSGSREPLYDLAGSSEFVVEVEKACDGQELIGGTEGIILHYVVHSVKRAVREALWNIDTMHEDQTLKCIFHVKKTSLYHLALLRQGGDARKRTSEELMDSVWSRINYRQRQQAPEARQFRHPYSALKHIKLEFWYPGNIRMEIHYRARRQPTQWTSPWHLTTTLTSATTKYLAKEFLKAEARRLCKPFCFIPLLGFILLRVYAELWAQILFVWMREQILDSIAPYCVKWVLHIPIVILVLLVACVPRMASDFLLAFAIVPETLIIGKICGQISTIAQNLPQFAQAIRPIQQLLTVKGRSRVAVWLILFHDTLEKIFYTLKFFFNGACWAWTVIN</sequence>
<proteinExistence type="predicted"/>
<dbReference type="Proteomes" id="UP000447873">
    <property type="component" value="Unassembled WGS sequence"/>
</dbReference>
<dbReference type="EMBL" id="WNWQ01000313">
    <property type="protein sequence ID" value="KAE9970793.1"/>
    <property type="molecule type" value="Genomic_DNA"/>
</dbReference>
<keyword evidence="2" id="KW-0812">Transmembrane</keyword>
<comment type="caution">
    <text evidence="5">The sequence shown here is derived from an EMBL/GenBank/DDBJ whole genome shotgun (WGS) entry which is preliminary data.</text>
</comment>
<feature type="transmembrane region" description="Helical" evidence="2">
    <location>
        <begin position="386"/>
        <end position="409"/>
    </location>
</feature>
<dbReference type="AlphaFoldDB" id="A0A8H3VSD5"/>
<keyword evidence="2" id="KW-0472">Membrane</keyword>
<dbReference type="Proteomes" id="UP000433883">
    <property type="component" value="Unassembled WGS sequence"/>
</dbReference>
<organism evidence="5 7">
    <name type="scientific">Venturia inaequalis</name>
    <name type="common">Apple scab fungus</name>
    <dbReference type="NCBI Taxonomy" id="5025"/>
    <lineage>
        <taxon>Eukaryota</taxon>
        <taxon>Fungi</taxon>
        <taxon>Dikarya</taxon>
        <taxon>Ascomycota</taxon>
        <taxon>Pezizomycotina</taxon>
        <taxon>Dothideomycetes</taxon>
        <taxon>Pleosporomycetidae</taxon>
        <taxon>Venturiales</taxon>
        <taxon>Venturiaceae</taxon>
        <taxon>Venturia</taxon>
    </lineage>
</organism>
<dbReference type="Proteomes" id="UP000490939">
    <property type="component" value="Unassembled WGS sequence"/>
</dbReference>
<dbReference type="EMBL" id="WNWR01000050">
    <property type="protein sequence ID" value="KAE9992707.1"/>
    <property type="molecule type" value="Genomic_DNA"/>
</dbReference>
<gene>
    <name evidence="4" type="ORF">BLS_004756</name>
    <name evidence="5" type="ORF">EG327_008137</name>
    <name evidence="3" type="ORF">EG328_006496</name>
</gene>
<accession>A0A8H3VSD5</accession>
<evidence type="ECO:0000256" key="2">
    <source>
        <dbReference type="SAM" id="Phobius"/>
    </source>
</evidence>
<evidence type="ECO:0000313" key="4">
    <source>
        <dbReference type="EMBL" id="KAE9970793.1"/>
    </source>
</evidence>